<dbReference type="AlphaFoldDB" id="A0A8S1UZJ4"/>
<accession>A0A8S1UZJ4</accession>
<reference evidence="1" key="1">
    <citation type="submission" date="2021-01" db="EMBL/GenBank/DDBJ databases">
        <authorList>
            <consortium name="Genoscope - CEA"/>
            <person name="William W."/>
        </authorList>
    </citation>
    <scope>NUCLEOTIDE SEQUENCE</scope>
</reference>
<sequence>MAELIYFDINLKYRNKKQVHILRKVPTIEISSYDSNTQVWKLRIMKQRSDSRKLKNSYLLNNHQQVIVKPHKYLPLLSHSRVG</sequence>
<gene>
    <name evidence="1" type="ORF">POCTA_138.1.T0540192</name>
</gene>
<dbReference type="EMBL" id="CAJJDP010000054">
    <property type="protein sequence ID" value="CAD8169894.1"/>
    <property type="molecule type" value="Genomic_DNA"/>
</dbReference>
<protein>
    <submittedName>
        <fullName evidence="1">Uncharacterized protein</fullName>
    </submittedName>
</protein>
<evidence type="ECO:0000313" key="2">
    <source>
        <dbReference type="Proteomes" id="UP000683925"/>
    </source>
</evidence>
<proteinExistence type="predicted"/>
<dbReference type="Proteomes" id="UP000683925">
    <property type="component" value="Unassembled WGS sequence"/>
</dbReference>
<keyword evidence="2" id="KW-1185">Reference proteome</keyword>
<name>A0A8S1UZJ4_PAROT</name>
<organism evidence="1 2">
    <name type="scientific">Paramecium octaurelia</name>
    <dbReference type="NCBI Taxonomy" id="43137"/>
    <lineage>
        <taxon>Eukaryota</taxon>
        <taxon>Sar</taxon>
        <taxon>Alveolata</taxon>
        <taxon>Ciliophora</taxon>
        <taxon>Intramacronucleata</taxon>
        <taxon>Oligohymenophorea</taxon>
        <taxon>Peniculida</taxon>
        <taxon>Parameciidae</taxon>
        <taxon>Paramecium</taxon>
    </lineage>
</organism>
<evidence type="ECO:0000313" key="1">
    <source>
        <dbReference type="EMBL" id="CAD8169894.1"/>
    </source>
</evidence>
<comment type="caution">
    <text evidence="1">The sequence shown here is derived from an EMBL/GenBank/DDBJ whole genome shotgun (WGS) entry which is preliminary data.</text>
</comment>